<evidence type="ECO:0000256" key="1">
    <source>
        <dbReference type="SAM" id="SignalP"/>
    </source>
</evidence>
<evidence type="ECO:0000313" key="3">
    <source>
        <dbReference type="Proteomes" id="UP000020467"/>
    </source>
</evidence>
<dbReference type="Proteomes" id="UP000020467">
    <property type="component" value="Unassembled WGS sequence"/>
</dbReference>
<feature type="signal peptide" evidence="1">
    <location>
        <begin position="1"/>
        <end position="18"/>
    </location>
</feature>
<sequence length="162" mass="17325">MRFSTIAMPLFLVASASAAAIDKRDAVVTVHTDGASTQVTVPTAELTADPPAGNLGGKADVASAVGNVISKVVHLIQGMIDDDIKRRQAFTQNVVARVREQTKYNVIMSNVGYDFQGDFIDRTSTKYNAKIGADVSYDVITFKTGTFTLKGDGGYENVSKKT</sequence>
<dbReference type="AlphaFoldDB" id="A0A010RJC7"/>
<protein>
    <submittedName>
        <fullName evidence="2">Uncharacterized protein</fullName>
    </submittedName>
</protein>
<comment type="caution">
    <text evidence="2">The sequence shown here is derived from an EMBL/GenBank/DDBJ whole genome shotgun (WGS) entry which is preliminary data.</text>
</comment>
<accession>A0A010RJC7</accession>
<keyword evidence="1" id="KW-0732">Signal</keyword>
<dbReference type="OrthoDB" id="4827337at2759"/>
<feature type="chain" id="PRO_5001456927" evidence="1">
    <location>
        <begin position="19"/>
        <end position="162"/>
    </location>
</feature>
<dbReference type="KEGG" id="cfj:CFIO01_04163"/>
<proteinExistence type="predicted"/>
<dbReference type="HOGENOM" id="CLU_1635243_0_0_1"/>
<dbReference type="eggNOG" id="ENOG502SWEJ">
    <property type="taxonomic scope" value="Eukaryota"/>
</dbReference>
<reference evidence="2 3" key="1">
    <citation type="submission" date="2014-02" db="EMBL/GenBank/DDBJ databases">
        <title>The genome sequence of Colletotrichum fioriniae PJ7.</title>
        <authorList>
            <person name="Baroncelli R."/>
            <person name="Thon M.R."/>
        </authorList>
    </citation>
    <scope>NUCLEOTIDE SEQUENCE [LARGE SCALE GENOMIC DNA]</scope>
    <source>
        <strain evidence="2 3">PJ7</strain>
    </source>
</reference>
<keyword evidence="3" id="KW-1185">Reference proteome</keyword>
<gene>
    <name evidence="2" type="ORF">CFIO01_04163</name>
</gene>
<organism evidence="2 3">
    <name type="scientific">Colletotrichum fioriniae PJ7</name>
    <dbReference type="NCBI Taxonomy" id="1445577"/>
    <lineage>
        <taxon>Eukaryota</taxon>
        <taxon>Fungi</taxon>
        <taxon>Dikarya</taxon>
        <taxon>Ascomycota</taxon>
        <taxon>Pezizomycotina</taxon>
        <taxon>Sordariomycetes</taxon>
        <taxon>Hypocreomycetidae</taxon>
        <taxon>Glomerellales</taxon>
        <taxon>Glomerellaceae</taxon>
        <taxon>Colletotrichum</taxon>
        <taxon>Colletotrichum acutatum species complex</taxon>
    </lineage>
</organism>
<name>A0A010RJC7_9PEZI</name>
<dbReference type="EMBL" id="JARH01000678">
    <property type="protein sequence ID" value="EXF77909.1"/>
    <property type="molecule type" value="Genomic_DNA"/>
</dbReference>
<evidence type="ECO:0000313" key="2">
    <source>
        <dbReference type="EMBL" id="EXF77909.1"/>
    </source>
</evidence>